<comment type="caution">
    <text evidence="7">The sequence shown here is derived from an EMBL/GenBank/DDBJ whole genome shotgun (WGS) entry which is preliminary data.</text>
</comment>
<keyword evidence="2 6" id="KW-0997">Cell inner membrane</keyword>
<keyword evidence="3 6" id="KW-0328">Glycosyltransferase</keyword>
<keyword evidence="1 6" id="KW-1003">Cell membrane</keyword>
<comment type="pathway">
    <text evidence="6">Bacterial outer membrane biogenesis; enterobacterial common antigen biosynthesis.</text>
</comment>
<evidence type="ECO:0000256" key="4">
    <source>
        <dbReference type="ARBA" id="ARBA00022679"/>
    </source>
</evidence>
<dbReference type="Proteomes" id="UP000219788">
    <property type="component" value="Unassembled WGS sequence"/>
</dbReference>
<gene>
    <name evidence="6" type="primary">wecF</name>
    <name evidence="6" type="synonym">rffT</name>
    <name evidence="7" type="ORF">CRM76_03480</name>
</gene>
<dbReference type="OrthoDB" id="6532169at2"/>
<evidence type="ECO:0000256" key="1">
    <source>
        <dbReference type="ARBA" id="ARBA00022475"/>
    </source>
</evidence>
<evidence type="ECO:0000313" key="7">
    <source>
        <dbReference type="EMBL" id="PEH71072.1"/>
    </source>
</evidence>
<dbReference type="GO" id="GO:0008417">
    <property type="term" value="F:fucosyltransferase activity"/>
    <property type="evidence" value="ECO:0007669"/>
    <property type="project" value="InterPro"/>
</dbReference>
<dbReference type="AlphaFoldDB" id="A0A2A7TY36"/>
<dbReference type="InterPro" id="IPR009993">
    <property type="entry name" value="WecF"/>
</dbReference>
<evidence type="ECO:0000313" key="8">
    <source>
        <dbReference type="Proteomes" id="UP000219788"/>
    </source>
</evidence>
<keyword evidence="4 6" id="KW-0808">Transferase</keyword>
<dbReference type="NCBIfam" id="NF002753">
    <property type="entry name" value="PRK02797.1-2"/>
    <property type="match status" value="1"/>
</dbReference>
<sequence length="359" mass="40442">MTTLIHVLGADIPHHNLTLLRFFDEVLATTAGDAPRRRFMVVARDATPFAGLTHLSIEVWPDKRALARALVACARADRMQRFFLHGQFNPWLWLALLTGGLQAQQVLWHVWGADLYEDAAGWKYRLFYRMRRLAQGRVGHLFATLGDLAYYRQRYPQVATSPLYFPTRMDPALTRPRGVPRTTSGPLTVLLGNSGDRSNRHLAALRSLHAAFGERIRVIIPLGYPANNREYVGQVCAEAQRLFGAHATPLTSQLAFADYLALLAECDLGYFIFERQQGIGTLCLLLQQGIPVVLSRNNPFWHDLAEQQLPLLFDGEALDEAAVRAAQHQLAQCDLQRVAFFNPNYIEGWQQALALGERT</sequence>
<proteinExistence type="inferred from homology"/>
<accession>A0A2A7TY36</accession>
<dbReference type="GO" id="GO:0009246">
    <property type="term" value="P:enterobacterial common antigen biosynthetic process"/>
    <property type="evidence" value="ECO:0007669"/>
    <property type="project" value="UniProtKB-UniRule"/>
</dbReference>
<dbReference type="EC" id="2.4.1.325" evidence="6"/>
<evidence type="ECO:0000256" key="2">
    <source>
        <dbReference type="ARBA" id="ARBA00022519"/>
    </source>
</evidence>
<reference evidence="8" key="1">
    <citation type="submission" date="2017-09" db="EMBL/GenBank/DDBJ databases">
        <title>FDA dAtabase for Regulatory Grade micrObial Sequences (FDA-ARGOS): Supporting development and validation of Infectious Disease Dx tests.</title>
        <authorList>
            <person name="Goldberg B."/>
            <person name="Campos J."/>
            <person name="Tallon L."/>
            <person name="Sadzewicz L."/>
            <person name="Ott S."/>
            <person name="Zhao X."/>
            <person name="Nagaraj S."/>
            <person name="Vavikolanu K."/>
            <person name="Aluvathingal J."/>
            <person name="Nadendla S."/>
            <person name="Geyer C."/>
            <person name="Sichtig H."/>
        </authorList>
    </citation>
    <scope>NUCLEOTIDE SEQUENCE [LARGE SCALE GENOMIC DNA]</scope>
    <source>
        <strain evidence="8">FDAARGOS_370</strain>
    </source>
</reference>
<comment type="similarity">
    <text evidence="6">Belongs to the glycosyltransferase 56 family.</text>
</comment>
<organism evidence="7 8">
    <name type="scientific">Edwardsiella tarda</name>
    <dbReference type="NCBI Taxonomy" id="636"/>
    <lineage>
        <taxon>Bacteria</taxon>
        <taxon>Pseudomonadati</taxon>
        <taxon>Pseudomonadota</taxon>
        <taxon>Gammaproteobacteria</taxon>
        <taxon>Enterobacterales</taxon>
        <taxon>Hafniaceae</taxon>
        <taxon>Edwardsiella</taxon>
    </lineage>
</organism>
<evidence type="ECO:0000256" key="5">
    <source>
        <dbReference type="ARBA" id="ARBA00023136"/>
    </source>
</evidence>
<dbReference type="UniPathway" id="UPA00566"/>
<dbReference type="GO" id="GO:0102031">
    <property type="term" value="F:4-acetamido-4,6-dideoxy-D-galactose transferase activity"/>
    <property type="evidence" value="ECO:0007669"/>
    <property type="project" value="UniProtKB-EC"/>
</dbReference>
<evidence type="ECO:0000256" key="3">
    <source>
        <dbReference type="ARBA" id="ARBA00022676"/>
    </source>
</evidence>
<protein>
    <recommendedName>
        <fullName evidence="6">TDP-N-acetylfucosamine:lipid II N-acetylfucosaminyltransferase</fullName>
        <ecNumber evidence="6">2.4.1.325</ecNumber>
    </recommendedName>
    <alternativeName>
        <fullName evidence="6">4-alpha-L-fucosyltransferase</fullName>
    </alternativeName>
    <alternativeName>
        <fullName evidence="6">TDP-Fuc4NAc:lipid II Fuc4NAc transferase</fullName>
        <shortName evidence="6">Fuc4NAc transferase</shortName>
    </alternativeName>
</protein>
<keyword evidence="5 6" id="KW-0472">Membrane</keyword>
<dbReference type="GO" id="GO:0005886">
    <property type="term" value="C:plasma membrane"/>
    <property type="evidence" value="ECO:0007669"/>
    <property type="project" value="UniProtKB-SubCell"/>
</dbReference>
<comment type="function">
    <text evidence="6">Catalyzes the synthesis of Und-PP-GlcNAc-ManNAcA-Fuc4NAc (Lipid III), the third lipid-linked intermediate involved in ECA synthesis.</text>
</comment>
<name>A0A2A7TY36_EDWTA</name>
<evidence type="ECO:0000256" key="6">
    <source>
        <dbReference type="HAMAP-Rule" id="MF_01002"/>
    </source>
</evidence>
<comment type="catalytic activity">
    <reaction evidence="6">
        <text>beta-D-ManNAcA-(1-&gt;4)-alpha-D-GlcNAc-di-trans,octa-cis-undecaprenyl diphosphate + dTDP-4-acetamido-4,6-dideoxy-alpha-D-galactose = alpha-D-FucNAc4-(1-&gt;4)-beta-D-ManNAcA-(1-&gt;4)-D-GlcNAc-undecaprenyl diphosphate + dTDP + H(+)</text>
        <dbReference type="Rhea" id="RHEA:28759"/>
        <dbReference type="ChEBI" id="CHEBI:15378"/>
        <dbReference type="ChEBI" id="CHEBI:58369"/>
        <dbReference type="ChEBI" id="CHEBI:61495"/>
        <dbReference type="ChEBI" id="CHEBI:61496"/>
        <dbReference type="ChEBI" id="CHEBI:68493"/>
        <dbReference type="EC" id="2.4.1.325"/>
    </reaction>
</comment>
<dbReference type="RefSeq" id="WP_068871791.1">
    <property type="nucleotide sequence ID" value="NZ_AP028090.1"/>
</dbReference>
<comment type="subcellular location">
    <subcellularLocation>
        <location evidence="6">Cell inner membrane</location>
        <topology evidence="6">Peripheral membrane protein</topology>
    </subcellularLocation>
</comment>
<dbReference type="STRING" id="636.AAW15_15420"/>
<dbReference type="HAMAP" id="MF_01002">
    <property type="entry name" value="WecF_RffT"/>
    <property type="match status" value="1"/>
</dbReference>
<dbReference type="EMBL" id="PDDV01000013">
    <property type="protein sequence ID" value="PEH71072.1"/>
    <property type="molecule type" value="Genomic_DNA"/>
</dbReference>
<dbReference type="Pfam" id="PF07429">
    <property type="entry name" value="Glyco_transf_56"/>
    <property type="match status" value="1"/>
</dbReference>